<proteinExistence type="predicted"/>
<dbReference type="PANTHER" id="PTHR43439">
    <property type="entry name" value="PHENYLACETATE-COENZYME A LIGASE"/>
    <property type="match status" value="1"/>
</dbReference>
<dbReference type="InterPro" id="IPR051414">
    <property type="entry name" value="Adenylate-forming_Reductase"/>
</dbReference>
<feature type="region of interest" description="Disordered" evidence="3">
    <location>
        <begin position="538"/>
        <end position="563"/>
    </location>
</feature>
<dbReference type="Proteomes" id="UP000070444">
    <property type="component" value="Unassembled WGS sequence"/>
</dbReference>
<dbReference type="Gene3D" id="1.10.1200.10">
    <property type="entry name" value="ACP-like"/>
    <property type="match status" value="1"/>
</dbReference>
<dbReference type="AlphaFoldDB" id="A0A137NVS6"/>
<sequence>MTSVQYSSTGRFIDLVKENSKRGNSVQHPAISINSDGKYFDISYEEYYNIVSHSANHFYDQLKSIDFSAGRNVAFLSASDSHYLWNMLGLMATNVSPVLLSPRNSVEATIHLLKESNSRVLVYQDVFAPMAKGIQKAFPDLVILPKWITKYPECLSPVDHKLLIPLKSQEEELNTVSYTVHSSASTAYPKLVPQLNRVCHNVGYRARNEMLPYDRKELNFFPLFHAGGVMSIVIATNYLMKSTILGPDMTPGSFPSPKMIIELIQELSPKALVIIPLLAKVLVDYCEKAPRSEGWDTLKTVDFVRWGGAEVPKFAVQALFDNGVTPLNNIASTELSLVMSCVPDKNSEYLVPLTPAEGLQYTLKDWGNNIVELVISKDDPCLACVQEKDEDGNFPTKDLFQIISREPLLLSYYSRADDTIIHVNGEKTNPIPMEDTINRCPYIDACAILGTGKQLNTLLVQLKSDEVLKSSLNDVITSIKSFVKTANDSAPSHSRIYDEMIYYLPLNNDKKLPVTIKGNLQRSKCAIMFEEEVKQSVEKMESGNVSDETPGLEGKSSEEGGNTESIVKACLKSSIDKQLENSDSFFNNGMDSLSGMRFRNLLKSKISGLDLKVTDIYDNDTVDKLVEFIEFSKQGKKPNNKPLEDYQKEVDDYIARYIKSLVEQPKVSKVYALIRAKDDAQAKQKLESSFSQRFINISPENSTKIVPLAVKLHEDQLGLSNETYKLILPKLTHVHHVGWTMNFLKGLDYFDDCIAASKNLMKLSVLSRHKVIYNLVSTIGATFPTTSADVTSVPESSLSTKLLNAGTCNGYNLSKLVTETVSQIWSKDYDIPLHIHRVGQISGDTINGSWNITEHIPLLIKGIQVMKIFPDILESTLTWIPANTAADAIVEIGAQDQTSQNGIAHIINPNGYSFNIIYDTLKDYGIGFELVSVQEFIHQLKTNPEYQNADVNPLATLTDFFDTVFLSGHDIILETKLTSQSSTTISNCPALDGNLMTRYLKYWEKQDFIISN</sequence>
<evidence type="ECO:0000313" key="5">
    <source>
        <dbReference type="EMBL" id="KXN66857.1"/>
    </source>
</evidence>
<feature type="domain" description="Carrier" evidence="4">
    <location>
        <begin position="557"/>
        <end position="633"/>
    </location>
</feature>
<dbReference type="PROSITE" id="PS50075">
    <property type="entry name" value="CARRIER"/>
    <property type="match status" value="1"/>
</dbReference>
<reference evidence="5 6" key="1">
    <citation type="journal article" date="2015" name="Genome Biol. Evol.">
        <title>Phylogenomic analyses indicate that early fungi evolved digesting cell walls of algal ancestors of land plants.</title>
        <authorList>
            <person name="Chang Y."/>
            <person name="Wang S."/>
            <person name="Sekimoto S."/>
            <person name="Aerts A.L."/>
            <person name="Choi C."/>
            <person name="Clum A."/>
            <person name="LaButti K.M."/>
            <person name="Lindquist E.A."/>
            <person name="Yee Ngan C."/>
            <person name="Ohm R.A."/>
            <person name="Salamov A.A."/>
            <person name="Grigoriev I.V."/>
            <person name="Spatafora J.W."/>
            <person name="Berbee M.L."/>
        </authorList>
    </citation>
    <scope>NUCLEOTIDE SEQUENCE [LARGE SCALE GENOMIC DNA]</scope>
    <source>
        <strain evidence="5 6">NRRL 28638</strain>
    </source>
</reference>
<dbReference type="InterPro" id="IPR042099">
    <property type="entry name" value="ANL_N_sf"/>
</dbReference>
<dbReference type="OMA" id="WDWLAHI"/>
<name>A0A137NVS6_CONC2</name>
<dbReference type="InterPro" id="IPR013120">
    <property type="entry name" value="FAR_NAD-bd"/>
</dbReference>
<dbReference type="EMBL" id="KQ964683">
    <property type="protein sequence ID" value="KXN66857.1"/>
    <property type="molecule type" value="Genomic_DNA"/>
</dbReference>
<evidence type="ECO:0000256" key="3">
    <source>
        <dbReference type="SAM" id="MobiDB-lite"/>
    </source>
</evidence>
<dbReference type="Pfam" id="PF07993">
    <property type="entry name" value="NAD_binding_4"/>
    <property type="match status" value="1"/>
</dbReference>
<dbReference type="Gene3D" id="3.40.50.12780">
    <property type="entry name" value="N-terminal domain of ligase-like"/>
    <property type="match status" value="1"/>
</dbReference>
<dbReference type="PANTHER" id="PTHR43439:SF2">
    <property type="entry name" value="ENZYME, PUTATIVE (JCVI)-RELATED"/>
    <property type="match status" value="1"/>
</dbReference>
<dbReference type="InterPro" id="IPR009081">
    <property type="entry name" value="PP-bd_ACP"/>
</dbReference>
<dbReference type="Pfam" id="PF23562">
    <property type="entry name" value="AMP-binding_C_3"/>
    <property type="match status" value="1"/>
</dbReference>
<dbReference type="SUPFAM" id="SSF51735">
    <property type="entry name" value="NAD(P)-binding Rossmann-fold domains"/>
    <property type="match status" value="1"/>
</dbReference>
<dbReference type="STRING" id="796925.A0A137NVS6"/>
<evidence type="ECO:0000259" key="4">
    <source>
        <dbReference type="PROSITE" id="PS50075"/>
    </source>
</evidence>
<organism evidence="5 6">
    <name type="scientific">Conidiobolus coronatus (strain ATCC 28846 / CBS 209.66 / NRRL 28638)</name>
    <name type="common">Delacroixia coronata</name>
    <dbReference type="NCBI Taxonomy" id="796925"/>
    <lineage>
        <taxon>Eukaryota</taxon>
        <taxon>Fungi</taxon>
        <taxon>Fungi incertae sedis</taxon>
        <taxon>Zoopagomycota</taxon>
        <taxon>Entomophthoromycotina</taxon>
        <taxon>Entomophthoromycetes</taxon>
        <taxon>Entomophthorales</taxon>
        <taxon>Ancylistaceae</taxon>
        <taxon>Conidiobolus</taxon>
    </lineage>
</organism>
<dbReference type="SUPFAM" id="SSF47336">
    <property type="entry name" value="ACP-like"/>
    <property type="match status" value="1"/>
</dbReference>
<keyword evidence="2" id="KW-0597">Phosphoprotein</keyword>
<accession>A0A137NVS6</accession>
<dbReference type="SUPFAM" id="SSF56801">
    <property type="entry name" value="Acetyl-CoA synthetase-like"/>
    <property type="match status" value="1"/>
</dbReference>
<evidence type="ECO:0000256" key="1">
    <source>
        <dbReference type="ARBA" id="ARBA00022450"/>
    </source>
</evidence>
<protein>
    <submittedName>
        <fullName evidence="5">Acetyl-CoA synthetase-like protein</fullName>
    </submittedName>
</protein>
<evidence type="ECO:0000256" key="2">
    <source>
        <dbReference type="ARBA" id="ARBA00022553"/>
    </source>
</evidence>
<dbReference type="Pfam" id="PF00550">
    <property type="entry name" value="PP-binding"/>
    <property type="match status" value="1"/>
</dbReference>
<dbReference type="InterPro" id="IPR036291">
    <property type="entry name" value="NAD(P)-bd_dom_sf"/>
</dbReference>
<dbReference type="Gene3D" id="3.40.50.720">
    <property type="entry name" value="NAD(P)-binding Rossmann-like Domain"/>
    <property type="match status" value="1"/>
</dbReference>
<dbReference type="Pfam" id="PF00501">
    <property type="entry name" value="AMP-binding"/>
    <property type="match status" value="1"/>
</dbReference>
<keyword evidence="1" id="KW-0596">Phosphopantetheine</keyword>
<keyword evidence="6" id="KW-1185">Reference proteome</keyword>
<dbReference type="InterPro" id="IPR036736">
    <property type="entry name" value="ACP-like_sf"/>
</dbReference>
<evidence type="ECO:0000313" key="6">
    <source>
        <dbReference type="Proteomes" id="UP000070444"/>
    </source>
</evidence>
<dbReference type="OrthoDB" id="429813at2759"/>
<dbReference type="InterPro" id="IPR000873">
    <property type="entry name" value="AMP-dep_synth/lig_dom"/>
</dbReference>
<gene>
    <name evidence="5" type="ORF">CONCODRAFT_19994</name>
</gene>